<gene>
    <name evidence="1" type="ORF">GNLVRS02_ARAD1C14278g</name>
</gene>
<dbReference type="EMBL" id="HG937693">
    <property type="protein sequence ID" value="CDP34517.1"/>
    <property type="molecule type" value="Genomic_DNA"/>
</dbReference>
<accession>A0A060T6I1</accession>
<name>A0A060T6I1_BLAAD</name>
<dbReference type="AlphaFoldDB" id="A0A060T6I1"/>
<reference evidence="1" key="1">
    <citation type="submission" date="2014-02" db="EMBL/GenBank/DDBJ databases">
        <authorList>
            <person name="Genoscope - CEA"/>
        </authorList>
    </citation>
    <scope>NUCLEOTIDE SEQUENCE</scope>
    <source>
        <strain evidence="1">LS3</strain>
    </source>
</reference>
<protein>
    <submittedName>
        <fullName evidence="1">ARAD1C14278p</fullName>
    </submittedName>
</protein>
<sequence length="240" mass="27091">MSSASSIAEKLLQGQLWTDCVELANGIVAAAPGDTLAQKLVNISATASDGSKRPVYNDLTEAIELSRGRKGTIAYRRLSRSRLQARYVVDTKKDGRFPLCLMFESTSLGSPYWQLCRASMGYGEEEEQYWRPWQPCLESAEEDYEYHKESGEESQNWHWDDIIKLRHSLSRALSISTTSDKHYDSSSLSALSDLSSGFTTATEETLVSPEVPKVETMHCEVIAEDSDEEYWSRYDEVDVF</sequence>
<organism evidence="1">
    <name type="scientific">Blastobotrys adeninivorans</name>
    <name type="common">Yeast</name>
    <name type="synonym">Arxula adeninivorans</name>
    <dbReference type="NCBI Taxonomy" id="409370"/>
    <lineage>
        <taxon>Eukaryota</taxon>
        <taxon>Fungi</taxon>
        <taxon>Dikarya</taxon>
        <taxon>Ascomycota</taxon>
        <taxon>Saccharomycotina</taxon>
        <taxon>Dipodascomycetes</taxon>
        <taxon>Dipodascales</taxon>
        <taxon>Trichomonascaceae</taxon>
        <taxon>Blastobotrys</taxon>
    </lineage>
</organism>
<evidence type="ECO:0000313" key="1">
    <source>
        <dbReference type="EMBL" id="CDP34517.1"/>
    </source>
</evidence>
<proteinExistence type="predicted"/>
<reference evidence="1" key="2">
    <citation type="submission" date="2014-06" db="EMBL/GenBank/DDBJ databases">
        <title>The complete genome of Blastobotrys (Arxula) adeninivorans LS3 - a yeast of biotechnological interest.</title>
        <authorList>
            <person name="Kunze G."/>
            <person name="Gaillardin C."/>
            <person name="Czernicka M."/>
            <person name="Durrens P."/>
            <person name="Martin T."/>
            <person name="Boer E."/>
            <person name="Gabaldon T."/>
            <person name="Cruz J."/>
            <person name="Talla E."/>
            <person name="Marck C."/>
            <person name="Goffeau A."/>
            <person name="Barbe V."/>
            <person name="Baret P."/>
            <person name="Baronian K."/>
            <person name="Beier S."/>
            <person name="Bleykasten C."/>
            <person name="Bode R."/>
            <person name="Casaregola S."/>
            <person name="Despons L."/>
            <person name="Fairhead C."/>
            <person name="Giersberg M."/>
            <person name="Gierski P."/>
            <person name="Hahnel U."/>
            <person name="Hartmann A."/>
            <person name="Jankowska D."/>
            <person name="Jubin C."/>
            <person name="Jung P."/>
            <person name="Lafontaine I."/>
            <person name="Leh-Louis V."/>
            <person name="Lemaire M."/>
            <person name="Marcet-Houben M."/>
            <person name="Mascher M."/>
            <person name="Morel G."/>
            <person name="Richard G.-F."/>
            <person name="Riechen J."/>
            <person name="Sacerdot C."/>
            <person name="Sarkar A."/>
            <person name="Savel G."/>
            <person name="Schacherer J."/>
            <person name="Sherman D."/>
            <person name="Straub M.-L."/>
            <person name="Stein N."/>
            <person name="Thierry A."/>
            <person name="Trautwein-Schult A."/>
            <person name="Westhof E."/>
            <person name="Worch S."/>
            <person name="Dujon B."/>
            <person name="Souciet J.-L."/>
            <person name="Wincker P."/>
            <person name="Scholz U."/>
            <person name="Neuveglise N."/>
        </authorList>
    </citation>
    <scope>NUCLEOTIDE SEQUENCE</scope>
    <source>
        <strain evidence="1">LS3</strain>
    </source>
</reference>